<dbReference type="PANTHER" id="PTHR39596:SF4">
    <property type="entry name" value="HET DOMAIN PROTEIN (AFU_ORTHOLOGUE AFUA_3G03140)-RELATED"/>
    <property type="match status" value="1"/>
</dbReference>
<evidence type="ECO:0008006" key="3">
    <source>
        <dbReference type="Google" id="ProtNLM"/>
    </source>
</evidence>
<proteinExistence type="predicted"/>
<dbReference type="PANTHER" id="PTHR39596">
    <property type="match status" value="1"/>
</dbReference>
<dbReference type="Proteomes" id="UP000235672">
    <property type="component" value="Unassembled WGS sequence"/>
</dbReference>
<dbReference type="AlphaFoldDB" id="A0A2J6PM16"/>
<accession>A0A2J6PM16</accession>
<gene>
    <name evidence="1" type="ORF">NA56DRAFT_357969</name>
</gene>
<evidence type="ECO:0000313" key="1">
    <source>
        <dbReference type="EMBL" id="PMD14926.1"/>
    </source>
</evidence>
<dbReference type="OrthoDB" id="2426273at2759"/>
<organism evidence="1 2">
    <name type="scientific">Hyaloscypha hepaticicola</name>
    <dbReference type="NCBI Taxonomy" id="2082293"/>
    <lineage>
        <taxon>Eukaryota</taxon>
        <taxon>Fungi</taxon>
        <taxon>Dikarya</taxon>
        <taxon>Ascomycota</taxon>
        <taxon>Pezizomycotina</taxon>
        <taxon>Leotiomycetes</taxon>
        <taxon>Helotiales</taxon>
        <taxon>Hyaloscyphaceae</taxon>
        <taxon>Hyaloscypha</taxon>
    </lineage>
</organism>
<sequence>MLQVPDDPASIMNLVSNLQNIAWENLYVTTFIDTNTVVLAAKIAQQGVNANFTFAQDVLQYINLLADLIDEYETLDNAAPLLVTAPFSDPAPSVQALRRVLFPEVDEGQAQGRAILKTFLWTAWQRSVMIYFYYILQIQLIHGYSLEWSSLFAVQGIERLSHLDSHDYRGDGIDYMCNWAFEILRTSRSSLGLDFRTMLSRFDSHFAGRAGRCIKGSDLTCQGNVPESCERFTGAEAKSQFAHMSTCDGFCKKIAWSEYSYIEIDGARGVHLDNKSNSLQYCQASSSTMAISHVWSHGHGGRPEQGINLCLHEQYSSLAKSSNCESYWIDAACIPSDPQLRKEAIKTINTVFTISKVVLIIDKDIQSVDLSTPCIETLETLLSILLVSDWNVRAWTMLEAIRGRKNVHLLGKSGRLMSLLELFWKVMNEGAIDLGILLGSAQHLLLSSDPHAPICVEDAAFLLSQRHASRITDEVVIWGLLSNLPGDPSPLKLWRSQPCVRTGFLISSAPRIEVPGYRWAPQSPYIRPQLRTVSLSNYLVPGVHQHYMVCYQSYDGQDSYVARNTGSGLEGRWLVRDVDWTVLAMYRDDFCLKTPLGDGHPTQQQFNPDLDPTIEVYEQPDTANACNLIENLISAHNRVRVVRPLTTSGTEPYRGGRKRGERYGMVAAVCALGPSDETWEWKGVYQWLDEIEHLTWRIEPMVIV</sequence>
<dbReference type="STRING" id="1745343.A0A2J6PM16"/>
<evidence type="ECO:0000313" key="2">
    <source>
        <dbReference type="Proteomes" id="UP000235672"/>
    </source>
</evidence>
<dbReference type="EMBL" id="KZ613517">
    <property type="protein sequence ID" value="PMD14926.1"/>
    <property type="molecule type" value="Genomic_DNA"/>
</dbReference>
<name>A0A2J6PM16_9HELO</name>
<protein>
    <recommendedName>
        <fullName evidence="3">Heterokaryon incompatibility domain-containing protein</fullName>
    </recommendedName>
</protein>
<keyword evidence="2" id="KW-1185">Reference proteome</keyword>
<reference evidence="1 2" key="1">
    <citation type="submission" date="2016-05" db="EMBL/GenBank/DDBJ databases">
        <title>A degradative enzymes factory behind the ericoid mycorrhizal symbiosis.</title>
        <authorList>
            <consortium name="DOE Joint Genome Institute"/>
            <person name="Martino E."/>
            <person name="Morin E."/>
            <person name="Grelet G."/>
            <person name="Kuo A."/>
            <person name="Kohler A."/>
            <person name="Daghino S."/>
            <person name="Barry K."/>
            <person name="Choi C."/>
            <person name="Cichocki N."/>
            <person name="Clum A."/>
            <person name="Copeland A."/>
            <person name="Hainaut M."/>
            <person name="Haridas S."/>
            <person name="Labutti K."/>
            <person name="Lindquist E."/>
            <person name="Lipzen A."/>
            <person name="Khouja H.-R."/>
            <person name="Murat C."/>
            <person name="Ohm R."/>
            <person name="Olson A."/>
            <person name="Spatafora J."/>
            <person name="Veneault-Fourrey C."/>
            <person name="Henrissat B."/>
            <person name="Grigoriev I."/>
            <person name="Martin F."/>
            <person name="Perotto S."/>
        </authorList>
    </citation>
    <scope>NUCLEOTIDE SEQUENCE [LARGE SCALE GENOMIC DNA]</scope>
    <source>
        <strain evidence="1 2">UAMH 7357</strain>
    </source>
</reference>